<dbReference type="CDD" id="cd00198">
    <property type="entry name" value="vWFA"/>
    <property type="match status" value="1"/>
</dbReference>
<dbReference type="PROSITE" id="PS50234">
    <property type="entry name" value="VWFA"/>
    <property type="match status" value="1"/>
</dbReference>
<dbReference type="OrthoDB" id="2343366at2759"/>
<sequence>MTKEPPRELLEKMAAEEIPSTYLRHDRPGLDGEQELGASWWRQVSPVDGLRGDWYHQPPGVNSDEVRRGSDPRAQWGPYDCETSLIGFPDAILTVGRVLSSHQANGGINAIFTQQSPVQHKHHFPIRLVHNQLSSKVKKTFIFIFLLSDGNSRTLSSKRLLLLTNQTNMDCGEGACSSPEHEESELFRLLRLIHEMQCEKDVVKPVLDELEVMRLCRSFGMMPAVDPNDFGFEARHAHDFDEAFTSFLQHELFENNCPGDIRPQGLFGKQERVLETLVDMKACSTKTVVSLAGSGDGIYCVKQANGGINCNGPDSEASTGLIFFSWIRDELFEPDELRDTCASVLRFLTVLTQRIVCCTSISDLERLQLAMDDYEKQQEEQLSVYSVSFCIEKQDNQQDSTECVGVGSVDVGDIMEGATTANLVKGSYPAVSIAKTIDSVIRNEPFRQTFPLNEKLSFAAWLKEESQHYRINLNGSTRRSSKLRESILREFGVWPEEQLKTSRSVYQKKRQDDLHAANQRLNDVLEQKKADVTRVSNALFRLCDREVPNETRHDALVTYDALMVWINASCRISRESQLMLEIPYRLQDIESVLFKLFIENHDVDLDRVLGMCSELDKPAILRKIAAQRASQEKRMGQDTCQTVLRGLFEQAVAAPLSTLRSKWHTAIESTIEAVRMAGLQRQKKAGNDSGSKQIIETRFRQLRETLMSKSGLLLTVTATARKGGICCNGFREVVSPPCLFHEIVKLKHERPSEAVKLEILGRHLLGHDENHLATFTIKVRSAVQICTGKERTCVKLVEFAPEDARQLSFAKETVIRTLKKLASICDFDVSKRIIIFVAEESAGVYKFDESFKHMERMKVVDLSVRSTLALTPFTDVLLLGNTLYVTDSSGLTEAIDIQNDQTSIPTSVHSTVSNISSRSRLMGFVDSLVIGAVVITTDDDSTFDGAFVSLSCGDYRRLPNLQFGMKFLTNQVHAQSIGDIMYVLDPTARQVHAFTIDVRVRSGSCRVRQCGDNDGQNSGPEVSSKPCLRMQHWMYTLFHVFEKFPIRSELDDKSPLPGSIVVACQSGTDTSAAFRCCHGFLSILMSDLMSLNKPLHGMDLTNGLTVQEKPLSSNVPSWSLRQFFQILITVLPVQICRAEFNALTSTGKSYFLNHLTGSSFAMAGNRCTDGVWMTLRIVQNLLFVVLDFEGTGSFERTDQEDVFLAVLNASVSTFTIFRMDMRIDKEIDRIFTKFQKGINLLKNDDRLFQGMLYMSVKDINPNDGHGVLSEFRGKLQTLLTANNEKNFVSEMYGGEVTVNCSPTLGTAGYYISFRHARQQIVKKQKKSGSGFENGVSFYDCIRTVLANISLFDWTSINETFQQLRMNDLQRKLPGIIRIGCLFPAESQNDENVPDSLMEMLECSKSAELTLGQLRREYPELAECWKKVDQQVSLDDISDESIDFGPSFDTNSIHSTLVTLFKHYLQLSSNGAFRKIVDSDYESFDAIMSFFICRRKAKVALWTKDFLGTEQFAEEWRKIEQKFILSFEEQWKRCIHRCSHCRLQCMRPACHRLDEDHECGLGHVCRSFCDYCTHEYEGDDEMPHCASKAGHEVCESDGICSKFVRVSTNRFKGKYNSFNFELKRMVGVRNQCATVLEPRQTQHDSIHSCERLLSNGRKTIYWCDEKCVACEYFCDKPFGHGDSHSAAHGSMKNMHFVHTVADKESIEWDNREYAAGESGVAEICSLNCSTAGRGHVHYLKCDKKDAASCSYSGEQDQRRHCQAELLKPRPIGEVDEILHTKYWETIGWEDPCLSAAEISLFAKCPYLCNSNEHKRQGKTPSGCDLPAWHAPATSVAFVEQGDFTYINGHRFACSHASSLGALHHVFVLDCSGSMRGGPWNELLKGVREYLHNRIKRGAVQDVVSVVTFGGVSRIANERAKITNAVNRVVKFGGGGTNYAKGLRPASAILSRTHVDKYKPVLIFFTDGRPGDGNKGLILAQDIQNRFAYSGLRSFVVGYGRVSELGVADLAKKLGGTAHEAMTTADVGETFRCISMSLGARAGLICNSTV</sequence>
<dbReference type="Gene3D" id="3.40.50.410">
    <property type="entry name" value="von Willebrand factor, type A domain"/>
    <property type="match status" value="1"/>
</dbReference>
<gene>
    <name evidence="2" type="ORF">Plil01_000565100</name>
</gene>
<dbReference type="SUPFAM" id="SSF53300">
    <property type="entry name" value="vWA-like"/>
    <property type="match status" value="1"/>
</dbReference>
<keyword evidence="3" id="KW-1185">Reference proteome</keyword>
<dbReference type="Proteomes" id="UP001165083">
    <property type="component" value="Unassembled WGS sequence"/>
</dbReference>
<accession>A0A9W6TNE2</accession>
<feature type="domain" description="VWFA" evidence="1">
    <location>
        <begin position="1862"/>
        <end position="2036"/>
    </location>
</feature>
<protein>
    <submittedName>
        <fullName evidence="2">Unnamed protein product</fullName>
    </submittedName>
</protein>
<dbReference type="PANTHER" id="PTHR22796:SF1">
    <property type="entry name" value="VWFA DOMAIN-CONTAINING PROTEIN"/>
    <property type="match status" value="1"/>
</dbReference>
<dbReference type="Pfam" id="PF00092">
    <property type="entry name" value="VWA"/>
    <property type="match status" value="1"/>
</dbReference>
<dbReference type="PANTHER" id="PTHR22796">
    <property type="entry name" value="URG4-RELATED"/>
    <property type="match status" value="1"/>
</dbReference>
<evidence type="ECO:0000313" key="3">
    <source>
        <dbReference type="Proteomes" id="UP001165083"/>
    </source>
</evidence>
<comment type="caution">
    <text evidence="2">The sequence shown here is derived from an EMBL/GenBank/DDBJ whole genome shotgun (WGS) entry which is preliminary data.</text>
</comment>
<evidence type="ECO:0000259" key="1">
    <source>
        <dbReference type="PROSITE" id="PS50234"/>
    </source>
</evidence>
<evidence type="ECO:0000313" key="2">
    <source>
        <dbReference type="EMBL" id="GMF16075.1"/>
    </source>
</evidence>
<dbReference type="InterPro" id="IPR002035">
    <property type="entry name" value="VWF_A"/>
</dbReference>
<proteinExistence type="predicted"/>
<dbReference type="SUPFAM" id="SSF52540">
    <property type="entry name" value="P-loop containing nucleoside triphosphate hydrolases"/>
    <property type="match status" value="1"/>
</dbReference>
<dbReference type="InterPro" id="IPR027417">
    <property type="entry name" value="P-loop_NTPase"/>
</dbReference>
<organism evidence="2 3">
    <name type="scientific">Phytophthora lilii</name>
    <dbReference type="NCBI Taxonomy" id="2077276"/>
    <lineage>
        <taxon>Eukaryota</taxon>
        <taxon>Sar</taxon>
        <taxon>Stramenopiles</taxon>
        <taxon>Oomycota</taxon>
        <taxon>Peronosporomycetes</taxon>
        <taxon>Peronosporales</taxon>
        <taxon>Peronosporaceae</taxon>
        <taxon>Phytophthora</taxon>
    </lineage>
</organism>
<dbReference type="EMBL" id="BSXW01000240">
    <property type="protein sequence ID" value="GMF16075.1"/>
    <property type="molecule type" value="Genomic_DNA"/>
</dbReference>
<dbReference type="SMART" id="SM00327">
    <property type="entry name" value="VWA"/>
    <property type="match status" value="1"/>
</dbReference>
<dbReference type="InterPro" id="IPR036465">
    <property type="entry name" value="vWFA_dom_sf"/>
</dbReference>
<name>A0A9W6TNE2_9STRA</name>
<dbReference type="Gene3D" id="3.40.50.300">
    <property type="entry name" value="P-loop containing nucleotide triphosphate hydrolases"/>
    <property type="match status" value="1"/>
</dbReference>
<reference evidence="2" key="1">
    <citation type="submission" date="2023-04" db="EMBL/GenBank/DDBJ databases">
        <title>Phytophthora lilii NBRC 32176.</title>
        <authorList>
            <person name="Ichikawa N."/>
            <person name="Sato H."/>
            <person name="Tonouchi N."/>
        </authorList>
    </citation>
    <scope>NUCLEOTIDE SEQUENCE</scope>
    <source>
        <strain evidence="2">NBRC 32176</strain>
    </source>
</reference>